<proteinExistence type="predicted"/>
<dbReference type="InterPro" id="IPR043502">
    <property type="entry name" value="DNA/RNA_pol_sf"/>
</dbReference>
<dbReference type="PANTHER" id="PTHR15503:SF45">
    <property type="entry name" value="RNA-DIRECTED DNA POLYMERASE HOMOLOG"/>
    <property type="match status" value="1"/>
</dbReference>
<reference evidence="1 2" key="1">
    <citation type="journal article" date="2015" name="Proc. Natl. Acad. Sci. U.S.A.">
        <title>The resurrection genome of Boea hygrometrica: A blueprint for survival of dehydration.</title>
        <authorList>
            <person name="Xiao L."/>
            <person name="Yang G."/>
            <person name="Zhang L."/>
            <person name="Yang X."/>
            <person name="Zhao S."/>
            <person name="Ji Z."/>
            <person name="Zhou Q."/>
            <person name="Hu M."/>
            <person name="Wang Y."/>
            <person name="Chen M."/>
            <person name="Xu Y."/>
            <person name="Jin H."/>
            <person name="Xiao X."/>
            <person name="Hu G."/>
            <person name="Bao F."/>
            <person name="Hu Y."/>
            <person name="Wan P."/>
            <person name="Li L."/>
            <person name="Deng X."/>
            <person name="Kuang T."/>
            <person name="Xiang C."/>
            <person name="Zhu J.K."/>
            <person name="Oliver M.J."/>
            <person name="He Y."/>
        </authorList>
    </citation>
    <scope>NUCLEOTIDE SEQUENCE [LARGE SCALE GENOMIC DNA]</scope>
    <source>
        <strain evidence="2">cv. XS01</strain>
    </source>
</reference>
<dbReference type="SUPFAM" id="SSF56672">
    <property type="entry name" value="DNA/RNA polymerases"/>
    <property type="match status" value="1"/>
</dbReference>
<dbReference type="EMBL" id="KV002355">
    <property type="protein sequence ID" value="KZV38061.1"/>
    <property type="molecule type" value="Genomic_DNA"/>
</dbReference>
<sequence>MDEPVTTLKGEMPTCIKAVLDESQDVMPAKLPRNLPPRREVDHMIELEPGAKPPSMAPYRMAPPELEELRKQLTELLDTGRIRPSKAPYGALVLFQKKQDGSLKMCVDYRVLTR</sequence>
<dbReference type="InterPro" id="IPR032567">
    <property type="entry name" value="RTL1-rel"/>
</dbReference>
<gene>
    <name evidence="1" type="ORF">F511_44529</name>
</gene>
<dbReference type="PANTHER" id="PTHR15503">
    <property type="entry name" value="LDOC1 RELATED"/>
    <property type="match status" value="1"/>
</dbReference>
<name>A0A2Z7BU21_9LAMI</name>
<keyword evidence="2" id="KW-1185">Reference proteome</keyword>
<dbReference type="AlphaFoldDB" id="A0A2Z7BU21"/>
<accession>A0A2Z7BU21</accession>
<protein>
    <submittedName>
        <fullName evidence="1">Uncharacterized protein</fullName>
    </submittedName>
</protein>
<dbReference type="Gene3D" id="3.10.10.10">
    <property type="entry name" value="HIV Type 1 Reverse Transcriptase, subunit A, domain 1"/>
    <property type="match status" value="1"/>
</dbReference>
<organism evidence="1 2">
    <name type="scientific">Dorcoceras hygrometricum</name>
    <dbReference type="NCBI Taxonomy" id="472368"/>
    <lineage>
        <taxon>Eukaryota</taxon>
        <taxon>Viridiplantae</taxon>
        <taxon>Streptophyta</taxon>
        <taxon>Embryophyta</taxon>
        <taxon>Tracheophyta</taxon>
        <taxon>Spermatophyta</taxon>
        <taxon>Magnoliopsida</taxon>
        <taxon>eudicotyledons</taxon>
        <taxon>Gunneridae</taxon>
        <taxon>Pentapetalae</taxon>
        <taxon>asterids</taxon>
        <taxon>lamiids</taxon>
        <taxon>Lamiales</taxon>
        <taxon>Gesneriaceae</taxon>
        <taxon>Didymocarpoideae</taxon>
        <taxon>Trichosporeae</taxon>
        <taxon>Loxocarpinae</taxon>
        <taxon>Dorcoceras</taxon>
    </lineage>
</organism>
<dbReference type="Proteomes" id="UP000250235">
    <property type="component" value="Unassembled WGS sequence"/>
</dbReference>
<dbReference type="OrthoDB" id="912866at2759"/>
<evidence type="ECO:0000313" key="2">
    <source>
        <dbReference type="Proteomes" id="UP000250235"/>
    </source>
</evidence>
<evidence type="ECO:0000313" key="1">
    <source>
        <dbReference type="EMBL" id="KZV38061.1"/>
    </source>
</evidence>